<proteinExistence type="predicted"/>
<name>G7JBF6_MEDTR</name>
<reference evidence="2" key="3">
    <citation type="submission" date="2015-04" db="UniProtKB">
        <authorList>
            <consortium name="EnsemblPlants"/>
        </authorList>
    </citation>
    <scope>IDENTIFICATION</scope>
    <source>
        <strain evidence="2">cv. Jemalong A17</strain>
    </source>
</reference>
<evidence type="ECO:0000313" key="3">
    <source>
        <dbReference type="Proteomes" id="UP000002051"/>
    </source>
</evidence>
<protein>
    <submittedName>
        <fullName evidence="1 2">Uncharacterized protein</fullName>
    </submittedName>
</protein>
<dbReference type="EnsemblPlants" id="AES72011">
    <property type="protein sequence ID" value="AES72011"/>
    <property type="gene ID" value="MTR_3g085100"/>
</dbReference>
<reference evidence="1 3" key="1">
    <citation type="journal article" date="2011" name="Nature">
        <title>The Medicago genome provides insight into the evolution of rhizobial symbioses.</title>
        <authorList>
            <person name="Young N.D."/>
            <person name="Debelle F."/>
            <person name="Oldroyd G.E."/>
            <person name="Geurts R."/>
            <person name="Cannon S.B."/>
            <person name="Udvardi M.K."/>
            <person name="Benedito V.A."/>
            <person name="Mayer K.F."/>
            <person name="Gouzy J."/>
            <person name="Schoof H."/>
            <person name="Van de Peer Y."/>
            <person name="Proost S."/>
            <person name="Cook D.R."/>
            <person name="Meyers B.C."/>
            <person name="Spannagl M."/>
            <person name="Cheung F."/>
            <person name="De Mita S."/>
            <person name="Krishnakumar V."/>
            <person name="Gundlach H."/>
            <person name="Zhou S."/>
            <person name="Mudge J."/>
            <person name="Bharti A.K."/>
            <person name="Murray J.D."/>
            <person name="Naoumkina M.A."/>
            <person name="Rosen B."/>
            <person name="Silverstein K.A."/>
            <person name="Tang H."/>
            <person name="Rombauts S."/>
            <person name="Zhao P.X."/>
            <person name="Zhou P."/>
            <person name="Barbe V."/>
            <person name="Bardou P."/>
            <person name="Bechner M."/>
            <person name="Bellec A."/>
            <person name="Berger A."/>
            <person name="Berges H."/>
            <person name="Bidwell S."/>
            <person name="Bisseling T."/>
            <person name="Choisne N."/>
            <person name="Couloux A."/>
            <person name="Denny R."/>
            <person name="Deshpande S."/>
            <person name="Dai X."/>
            <person name="Doyle J.J."/>
            <person name="Dudez A.M."/>
            <person name="Farmer A.D."/>
            <person name="Fouteau S."/>
            <person name="Franken C."/>
            <person name="Gibelin C."/>
            <person name="Gish J."/>
            <person name="Goldstein S."/>
            <person name="Gonzalez A.J."/>
            <person name="Green P.J."/>
            <person name="Hallab A."/>
            <person name="Hartog M."/>
            <person name="Hua A."/>
            <person name="Humphray S.J."/>
            <person name="Jeong D.H."/>
            <person name="Jing Y."/>
            <person name="Jocker A."/>
            <person name="Kenton S.M."/>
            <person name="Kim D.J."/>
            <person name="Klee K."/>
            <person name="Lai H."/>
            <person name="Lang C."/>
            <person name="Lin S."/>
            <person name="Macmil S.L."/>
            <person name="Magdelenat G."/>
            <person name="Matthews L."/>
            <person name="McCorrison J."/>
            <person name="Monaghan E.L."/>
            <person name="Mun J.H."/>
            <person name="Najar F.Z."/>
            <person name="Nicholson C."/>
            <person name="Noirot C."/>
            <person name="O'Bleness M."/>
            <person name="Paule C.R."/>
            <person name="Poulain J."/>
            <person name="Prion F."/>
            <person name="Qin B."/>
            <person name="Qu C."/>
            <person name="Retzel E.F."/>
            <person name="Riddle C."/>
            <person name="Sallet E."/>
            <person name="Samain S."/>
            <person name="Samson N."/>
            <person name="Sanders I."/>
            <person name="Saurat O."/>
            <person name="Scarpelli C."/>
            <person name="Schiex T."/>
            <person name="Segurens B."/>
            <person name="Severin A.J."/>
            <person name="Sherrier D.J."/>
            <person name="Shi R."/>
            <person name="Sims S."/>
            <person name="Singer S.R."/>
            <person name="Sinharoy S."/>
            <person name="Sterck L."/>
            <person name="Viollet A."/>
            <person name="Wang B.B."/>
            <person name="Wang K."/>
            <person name="Wang M."/>
            <person name="Wang X."/>
            <person name="Warfsmann J."/>
            <person name="Weissenbach J."/>
            <person name="White D.D."/>
            <person name="White J.D."/>
            <person name="Wiley G.B."/>
            <person name="Wincker P."/>
            <person name="Xing Y."/>
            <person name="Yang L."/>
            <person name="Yao Z."/>
            <person name="Ying F."/>
            <person name="Zhai J."/>
            <person name="Zhou L."/>
            <person name="Zuber A."/>
            <person name="Denarie J."/>
            <person name="Dixon R.A."/>
            <person name="May G.D."/>
            <person name="Schwartz D.C."/>
            <person name="Rogers J."/>
            <person name="Quetier F."/>
            <person name="Town C.D."/>
            <person name="Roe B.A."/>
        </authorList>
    </citation>
    <scope>NUCLEOTIDE SEQUENCE [LARGE SCALE GENOMIC DNA]</scope>
    <source>
        <strain evidence="1">A17</strain>
        <strain evidence="2 3">cv. Jemalong A17</strain>
    </source>
</reference>
<dbReference type="Proteomes" id="UP000002051">
    <property type="component" value="Chromosome 3"/>
</dbReference>
<accession>G7JBF6</accession>
<keyword evidence="3" id="KW-1185">Reference proteome</keyword>
<dbReference type="EMBL" id="CM001219">
    <property type="protein sequence ID" value="AES72011.1"/>
    <property type="molecule type" value="Genomic_DNA"/>
</dbReference>
<dbReference type="HOGENOM" id="CLU_2593379_0_0_1"/>
<reference evidence="1 3" key="2">
    <citation type="journal article" date="2014" name="BMC Genomics">
        <title>An improved genome release (version Mt4.0) for the model legume Medicago truncatula.</title>
        <authorList>
            <person name="Tang H."/>
            <person name="Krishnakumar V."/>
            <person name="Bidwell S."/>
            <person name="Rosen B."/>
            <person name="Chan A."/>
            <person name="Zhou S."/>
            <person name="Gentzbittel L."/>
            <person name="Childs K.L."/>
            <person name="Yandell M."/>
            <person name="Gundlach H."/>
            <person name="Mayer K.F."/>
            <person name="Schwartz D.C."/>
            <person name="Town C.D."/>
        </authorList>
    </citation>
    <scope>GENOME REANNOTATION</scope>
    <source>
        <strain evidence="2 3">cv. Jemalong A17</strain>
    </source>
</reference>
<evidence type="ECO:0000313" key="1">
    <source>
        <dbReference type="EMBL" id="AES72011.1"/>
    </source>
</evidence>
<gene>
    <name evidence="1" type="ordered locus">MTR_3g085100</name>
</gene>
<dbReference type="AlphaFoldDB" id="G7JBF6"/>
<organism evidence="1 3">
    <name type="scientific">Medicago truncatula</name>
    <name type="common">Barrel medic</name>
    <name type="synonym">Medicago tribuloides</name>
    <dbReference type="NCBI Taxonomy" id="3880"/>
    <lineage>
        <taxon>Eukaryota</taxon>
        <taxon>Viridiplantae</taxon>
        <taxon>Streptophyta</taxon>
        <taxon>Embryophyta</taxon>
        <taxon>Tracheophyta</taxon>
        <taxon>Spermatophyta</taxon>
        <taxon>Magnoliopsida</taxon>
        <taxon>eudicotyledons</taxon>
        <taxon>Gunneridae</taxon>
        <taxon>Pentapetalae</taxon>
        <taxon>rosids</taxon>
        <taxon>fabids</taxon>
        <taxon>Fabales</taxon>
        <taxon>Fabaceae</taxon>
        <taxon>Papilionoideae</taxon>
        <taxon>50 kb inversion clade</taxon>
        <taxon>NPAAA clade</taxon>
        <taxon>Hologalegina</taxon>
        <taxon>IRL clade</taxon>
        <taxon>Trifolieae</taxon>
        <taxon>Medicago</taxon>
    </lineage>
</organism>
<dbReference type="PaxDb" id="3880-AES72011"/>
<evidence type="ECO:0000313" key="2">
    <source>
        <dbReference type="EnsemblPlants" id="AES72011"/>
    </source>
</evidence>
<sequence length="80" mass="9172">MFLRGWEEGGSVERPTSSDGWQWLLDPIGGYPQISPSKNLHQVSWSCIYPVQGDLCFASSMWNISCRYTSRILLENKCEE</sequence>